<evidence type="ECO:0000313" key="3">
    <source>
        <dbReference type="Proteomes" id="UP000566819"/>
    </source>
</evidence>
<accession>A0A8H4W2C1</accession>
<feature type="domain" description="Heterokaryon incompatibility" evidence="1">
    <location>
        <begin position="45"/>
        <end position="212"/>
    </location>
</feature>
<gene>
    <name evidence="2" type="ORF">G7Y89_g7007</name>
</gene>
<dbReference type="EMBL" id="JAAMPI010000475">
    <property type="protein sequence ID" value="KAF4631122.1"/>
    <property type="molecule type" value="Genomic_DNA"/>
</dbReference>
<dbReference type="PANTHER" id="PTHR24148">
    <property type="entry name" value="ANKYRIN REPEAT DOMAIN-CONTAINING PROTEIN 39 HOMOLOG-RELATED"/>
    <property type="match status" value="1"/>
</dbReference>
<evidence type="ECO:0000313" key="2">
    <source>
        <dbReference type="EMBL" id="KAF4631122.1"/>
    </source>
</evidence>
<proteinExistence type="predicted"/>
<name>A0A8H4W2C1_9HELO</name>
<reference evidence="2 3" key="1">
    <citation type="submission" date="2020-03" db="EMBL/GenBank/DDBJ databases">
        <title>Draft Genome Sequence of Cudoniella acicularis.</title>
        <authorList>
            <person name="Buettner E."/>
            <person name="Kellner H."/>
        </authorList>
    </citation>
    <scope>NUCLEOTIDE SEQUENCE [LARGE SCALE GENOMIC DNA]</scope>
    <source>
        <strain evidence="2 3">DSM 108380</strain>
    </source>
</reference>
<dbReference type="OrthoDB" id="3553147at2759"/>
<dbReference type="InterPro" id="IPR052895">
    <property type="entry name" value="HetReg/Transcr_Mod"/>
</dbReference>
<evidence type="ECO:0000259" key="1">
    <source>
        <dbReference type="Pfam" id="PF06985"/>
    </source>
</evidence>
<organism evidence="2 3">
    <name type="scientific">Cudoniella acicularis</name>
    <dbReference type="NCBI Taxonomy" id="354080"/>
    <lineage>
        <taxon>Eukaryota</taxon>
        <taxon>Fungi</taxon>
        <taxon>Dikarya</taxon>
        <taxon>Ascomycota</taxon>
        <taxon>Pezizomycotina</taxon>
        <taxon>Leotiomycetes</taxon>
        <taxon>Helotiales</taxon>
        <taxon>Tricladiaceae</taxon>
        <taxon>Cudoniella</taxon>
    </lineage>
</organism>
<dbReference type="InterPro" id="IPR010730">
    <property type="entry name" value="HET"/>
</dbReference>
<sequence>MYSALPKSRSGKSNTIRLLKLRPGLVNAVIKCELEVVDLEARPRFEALSYVWGNPNPPDIIICNGQQHFMTPNLALALRRLRSPYMNRTAWIDAICMNQEDLEERSQQVQLMRVIYSQAWRVIIWLGEDNGLAAMAIQTIKWFVGECCTRIGTSLDALDLDSNSPMDLQLRIFQTATTKIQRPDPIQTPNEWQAMEWFFDQPWFSRVWIIQEVAFAPAVIYVGSFEIGWKEVAVAATRINWNVTHPPQRGLVNIYSRARKFLTRGKRLDPIWKSSLPEI</sequence>
<comment type="caution">
    <text evidence="2">The sequence shown here is derived from an EMBL/GenBank/DDBJ whole genome shotgun (WGS) entry which is preliminary data.</text>
</comment>
<dbReference type="Pfam" id="PF06985">
    <property type="entry name" value="HET"/>
    <property type="match status" value="1"/>
</dbReference>
<dbReference type="AlphaFoldDB" id="A0A8H4W2C1"/>
<dbReference type="PANTHER" id="PTHR24148:SF64">
    <property type="entry name" value="HETEROKARYON INCOMPATIBILITY DOMAIN-CONTAINING PROTEIN"/>
    <property type="match status" value="1"/>
</dbReference>
<keyword evidence="3" id="KW-1185">Reference proteome</keyword>
<dbReference type="Proteomes" id="UP000566819">
    <property type="component" value="Unassembled WGS sequence"/>
</dbReference>
<protein>
    <recommendedName>
        <fullName evidence="1">Heterokaryon incompatibility domain-containing protein</fullName>
    </recommendedName>
</protein>